<reference evidence="3" key="1">
    <citation type="submission" date="2023-01" db="EMBL/GenBank/DDBJ databases">
        <authorList>
            <person name="Van Ghelder C."/>
            <person name="Rancurel C."/>
        </authorList>
    </citation>
    <scope>NUCLEOTIDE SEQUENCE</scope>
    <source>
        <strain evidence="3">CNCM I-4278</strain>
    </source>
</reference>
<feature type="compositionally biased region" description="Pro residues" evidence="1">
    <location>
        <begin position="566"/>
        <end position="577"/>
    </location>
</feature>
<dbReference type="SUPFAM" id="SSF56112">
    <property type="entry name" value="Protein kinase-like (PK-like)"/>
    <property type="match status" value="1"/>
</dbReference>
<dbReference type="EMBL" id="CAOQHR010000010">
    <property type="protein sequence ID" value="CAI6340153.1"/>
    <property type="molecule type" value="Genomic_DNA"/>
</dbReference>
<dbReference type="InterPro" id="IPR011009">
    <property type="entry name" value="Kinase-like_dom_sf"/>
</dbReference>
<accession>A0A9W4UTP4</accession>
<dbReference type="Proteomes" id="UP001152607">
    <property type="component" value="Unassembled WGS sequence"/>
</dbReference>
<dbReference type="PROSITE" id="PS50011">
    <property type="entry name" value="PROTEIN_KINASE_DOM"/>
    <property type="match status" value="1"/>
</dbReference>
<protein>
    <recommendedName>
        <fullName evidence="2">Protein kinase domain-containing protein</fullName>
    </recommendedName>
</protein>
<feature type="compositionally biased region" description="Basic and acidic residues" evidence="1">
    <location>
        <begin position="603"/>
        <end position="614"/>
    </location>
</feature>
<name>A0A9W4UTP4_9PLEO</name>
<feature type="compositionally biased region" description="Polar residues" evidence="1">
    <location>
        <begin position="952"/>
        <end position="965"/>
    </location>
</feature>
<evidence type="ECO:0000313" key="4">
    <source>
        <dbReference type="Proteomes" id="UP001152607"/>
    </source>
</evidence>
<evidence type="ECO:0000313" key="3">
    <source>
        <dbReference type="EMBL" id="CAI6340153.1"/>
    </source>
</evidence>
<dbReference type="SMART" id="SM00220">
    <property type="entry name" value="S_TKc"/>
    <property type="match status" value="1"/>
</dbReference>
<dbReference type="PANTHER" id="PTHR34706">
    <property type="entry name" value="SLR1338 PROTEIN"/>
    <property type="match status" value="1"/>
</dbReference>
<dbReference type="PANTHER" id="PTHR34706:SF1">
    <property type="entry name" value="VWFA DOMAIN-CONTAINING PROTEIN"/>
    <property type="match status" value="1"/>
</dbReference>
<organism evidence="3 4">
    <name type="scientific">Periconia digitata</name>
    <dbReference type="NCBI Taxonomy" id="1303443"/>
    <lineage>
        <taxon>Eukaryota</taxon>
        <taxon>Fungi</taxon>
        <taxon>Dikarya</taxon>
        <taxon>Ascomycota</taxon>
        <taxon>Pezizomycotina</taxon>
        <taxon>Dothideomycetes</taxon>
        <taxon>Pleosporomycetidae</taxon>
        <taxon>Pleosporales</taxon>
        <taxon>Massarineae</taxon>
        <taxon>Periconiaceae</taxon>
        <taxon>Periconia</taxon>
    </lineage>
</organism>
<evidence type="ECO:0000259" key="2">
    <source>
        <dbReference type="PROSITE" id="PS50011"/>
    </source>
</evidence>
<feature type="compositionally biased region" description="Polar residues" evidence="1">
    <location>
        <begin position="500"/>
        <end position="509"/>
    </location>
</feature>
<dbReference type="GO" id="GO:0004672">
    <property type="term" value="F:protein kinase activity"/>
    <property type="evidence" value="ECO:0007669"/>
    <property type="project" value="InterPro"/>
</dbReference>
<feature type="region of interest" description="Disordered" evidence="1">
    <location>
        <begin position="499"/>
        <end position="686"/>
    </location>
</feature>
<keyword evidence="4" id="KW-1185">Reference proteome</keyword>
<dbReference type="InterPro" id="IPR036465">
    <property type="entry name" value="vWFA_dom_sf"/>
</dbReference>
<proteinExistence type="predicted"/>
<dbReference type="OrthoDB" id="5986190at2759"/>
<dbReference type="GO" id="GO:0005524">
    <property type="term" value="F:ATP binding"/>
    <property type="evidence" value="ECO:0007669"/>
    <property type="project" value="InterPro"/>
</dbReference>
<dbReference type="SUPFAM" id="SSF53300">
    <property type="entry name" value="vWA-like"/>
    <property type="match status" value="1"/>
</dbReference>
<gene>
    <name evidence="3" type="ORF">PDIGIT_LOCUS13324</name>
</gene>
<feature type="region of interest" description="Disordered" evidence="1">
    <location>
        <begin position="931"/>
        <end position="965"/>
    </location>
</feature>
<dbReference type="InterPro" id="IPR000719">
    <property type="entry name" value="Prot_kinase_dom"/>
</dbReference>
<evidence type="ECO:0000256" key="1">
    <source>
        <dbReference type="SAM" id="MobiDB-lite"/>
    </source>
</evidence>
<comment type="caution">
    <text evidence="3">The sequence shown here is derived from an EMBL/GenBank/DDBJ whole genome shotgun (WGS) entry which is preliminary data.</text>
</comment>
<feature type="compositionally biased region" description="Polar residues" evidence="1">
    <location>
        <begin position="934"/>
        <end position="945"/>
    </location>
</feature>
<feature type="domain" description="Protein kinase" evidence="2">
    <location>
        <begin position="153"/>
        <end position="493"/>
    </location>
</feature>
<dbReference type="Pfam" id="PF00069">
    <property type="entry name" value="Pkinase"/>
    <property type="match status" value="1"/>
</dbReference>
<dbReference type="Gene3D" id="1.10.510.10">
    <property type="entry name" value="Transferase(Phosphotransferase) domain 1"/>
    <property type="match status" value="1"/>
</dbReference>
<dbReference type="AlphaFoldDB" id="A0A9W4UTP4"/>
<sequence>MSGRDSDVVDYRDFLRTSEVSVVDLQPQKDRPESRSFVPADAVKRHLSKPVLRNLLAYYNIPATSLIHIQQSYIFVFTILIVIGKGGELSRFLQWDSLADHRLPFRRNDRSAWPPECRNFFSEFYKAQWKFCAHTFRHGMNDTRLDDEVILPYLSREVLKMGPDSCTYKVEIHPSYNELIPTKDGHPTAINTFIIKTCRAKDSQLHHNEVEAYKIMDFSESILPNTVRIHGSWVQRQEYSMCMEHVGGATLEDFFARPPPVYEEDIILFWERLVDVLKPLARIQKHPNPDNIFKFLQGIHNDIKPTNILVAEPNNAFQKESNRCSSYDVTFKLADLGLTHFSPAEKERKARIKAVSGTQIFTAPEYYRNEKDRFSQSDIREAKPSKDIWSMGCVFSEAVVWSVLGPEGLNRYRTERTKATNEISKLCNSAYSGCFHDTKKVLHIVHEMHTQASIGCRRGDNVVAGIINVVESMLQDSQRPSAAEAYEYCEDILTVAKSMSRPSQRSPQTVLWPASPPTPGESRSDPYQNRFNPPGDQNRFDPRGSPQPPFGLGLHEENQNYEYQRPFPPPSSNPPPIFRHSWDESQQRPSPVSPQIALPRVSESPERLCDDTSIRARRYRNRPSPSNTVPAPNRHSSHARHLSAESNDEERLAPNNPYRSKIKERQSSPNRISNPPELRVEPPAASPAPHFKLEYVSIGAVNNWIKDTKKRKVLPLRGIEHLRKLDNRDQIFIFDDSASMDTHWNNVLDTFGALAYLVKSKDPDGIEIRYTSNPTYYDRNKDRKPLFQKLSRSTRGGNCDIGLTLGRVLKELGPDGSKNLLSRLGLHKSNYKPKKWGVNIYIFTDGIWQDGDGWVDRIVQAMKRLEDQGMEKGQLGIQFIQFGDNAEGTRRLKILDDELRQYGVMQDFVDTEHWTGNAYKMLLGAIDPGWDQARTPQSSSEANTDSSHRVSFMSNRSHPFRMSTS</sequence>